<evidence type="ECO:0000313" key="1">
    <source>
        <dbReference type="Proteomes" id="UP000887576"/>
    </source>
</evidence>
<accession>A0AC34R9D9</accession>
<dbReference type="WBParaSite" id="JU765_v2.g4784.t2">
    <property type="protein sequence ID" value="JU765_v2.g4784.t2"/>
    <property type="gene ID" value="JU765_v2.g4784"/>
</dbReference>
<evidence type="ECO:0000313" key="2">
    <source>
        <dbReference type="WBParaSite" id="JU765_v2.g4784.t2"/>
    </source>
</evidence>
<reference evidence="2" key="1">
    <citation type="submission" date="2022-11" db="UniProtKB">
        <authorList>
            <consortium name="WormBaseParasite"/>
        </authorList>
    </citation>
    <scope>IDENTIFICATION</scope>
</reference>
<dbReference type="Proteomes" id="UP000887576">
    <property type="component" value="Unplaced"/>
</dbReference>
<sequence length="470" mass="49453">MAQPNVYPPYGGNGPPPPANAGDPNQYPPWQQYGMPPPGSAPPAVGMPQPLNALQPPPYFDASQPPPAMPYGSGQQSGGGGWRNESSGGYGNGPRDYSAPRGDRGSRFDSHGDRDRHRSDSYSRPGTGGPGGGRFQRDSGPPSSGDHYGSRDSSTTGGQIENKRMIFISGLPQTVNENFINDVFSTDGEIDIFDSGRPMIKIYTDRGIPKGECTITYRTEDTAAKIIQMYNGQCFPGSSNIMSISYAKFSGDKKGGNRGGFGGGRGGGDRDRGYSGGDRRGGYSNDHKKGGNRGGFGGGRGGGDRDRGYSGGDRRGGYSNDRERSDRSYGDRSGDRGGDRYGDRGGRNDRDRRGGGFGDRGGRGGFDRGRNGDRDRGGFRGGYGGDRDRGFGGGDRGGRGGFDRGGRGRGGGGREGRPGDWPCACGNVNFSFRQQCNSCQAPRPDSAGSGNGGGAMRGPPRSGGDRHHPY</sequence>
<proteinExistence type="predicted"/>
<name>A0AC34R9D9_9BILA</name>
<protein>
    <submittedName>
        <fullName evidence="2">Uncharacterized protein</fullName>
    </submittedName>
</protein>
<organism evidence="1 2">
    <name type="scientific">Panagrolaimus sp. JU765</name>
    <dbReference type="NCBI Taxonomy" id="591449"/>
    <lineage>
        <taxon>Eukaryota</taxon>
        <taxon>Metazoa</taxon>
        <taxon>Ecdysozoa</taxon>
        <taxon>Nematoda</taxon>
        <taxon>Chromadorea</taxon>
        <taxon>Rhabditida</taxon>
        <taxon>Tylenchina</taxon>
        <taxon>Panagrolaimomorpha</taxon>
        <taxon>Panagrolaimoidea</taxon>
        <taxon>Panagrolaimidae</taxon>
        <taxon>Panagrolaimus</taxon>
    </lineage>
</organism>